<name>A0A831UGR7_GEOME</name>
<comment type="caution">
    <text evidence="1">The sequence shown here is derived from an EMBL/GenBank/DDBJ whole genome shotgun (WGS) entry which is preliminary data.</text>
</comment>
<dbReference type="AlphaFoldDB" id="A0A831UGR7"/>
<gene>
    <name evidence="1" type="ORF">ENQ87_06830</name>
</gene>
<proteinExistence type="predicted"/>
<organism evidence="1">
    <name type="scientific">Geobacter metallireducens</name>
    <dbReference type="NCBI Taxonomy" id="28232"/>
    <lineage>
        <taxon>Bacteria</taxon>
        <taxon>Pseudomonadati</taxon>
        <taxon>Thermodesulfobacteriota</taxon>
        <taxon>Desulfuromonadia</taxon>
        <taxon>Geobacterales</taxon>
        <taxon>Geobacteraceae</taxon>
        <taxon>Geobacter</taxon>
    </lineage>
</organism>
<evidence type="ECO:0000313" key="1">
    <source>
        <dbReference type="EMBL" id="HEN42079.1"/>
    </source>
</evidence>
<sequence>MSMEPYAVIIPDSDEQVMALMLDRKMGRIPKGTYGFIEFYCTDKGCDCRRVTIVVLNEKMQEKAVISMGFDPDDSMAGPFLDDFHKQSSCAGELLGHFVRMLNEQPQFLEMMYRHYREVRAKVDGKPYRGKPFPKPGTFVREAAGAPDLPGAFKELMETLAESGKTPLPKRVSRAGKKKEQGLRFLVEQYLAKRDASRYADHAPLQDELRRYLLDHDSFGDELAGLLVEFGSASPEDDDQVDAALHLLHDALEILRVDLERQRPGSRQRMDALQNALARRVFDEYGEASLCAAVSHALLQSRVEALPVLREASSRRILLAADETGPWPIPEENPMDGLFRSIEELGHESPYEALETLLQLMALGPAEMQTALCGEMLVADNPLIRDAAALMILHPTAEVRLGAAQLLADHAARITPDTLRRLIITRNWFPEEIRTRIDQAVSSARRGRVECAPLAKSLAADVYASPVDGAGAQSFQVIVPDGKGFLGCSILIKAGAGVVDAFVISLSGKREKNDFISMMFREGAFIESSQEYLDLRVCHGLAEGAAAGKAPTYWLAHVAETLGKDQWKAVPFDPLPELAALRKELELTNRELLSDKARDKALEAAKGWPVEQSFADSWFEDDAEVDRVVGAVIKKRGKKRFDKWEAVDAILDHILEKRRAGWLNCLTLCTLWLKSSRKPPVPWHQMFHVASAVADTGIALVDIPLMESIAIHTLGAYLGRREEGRG</sequence>
<accession>A0A831UGR7</accession>
<reference evidence="1" key="1">
    <citation type="journal article" date="2020" name="mSystems">
        <title>Genome- and Community-Level Interaction Insights into Carbon Utilization and Element Cycling Functions of Hydrothermarchaeota in Hydrothermal Sediment.</title>
        <authorList>
            <person name="Zhou Z."/>
            <person name="Liu Y."/>
            <person name="Xu W."/>
            <person name="Pan J."/>
            <person name="Luo Z.H."/>
            <person name="Li M."/>
        </authorList>
    </citation>
    <scope>NUCLEOTIDE SEQUENCE [LARGE SCALE GENOMIC DNA]</scope>
    <source>
        <strain evidence="1">SpSt-349</strain>
    </source>
</reference>
<protein>
    <submittedName>
        <fullName evidence="1">Uncharacterized protein</fullName>
    </submittedName>
</protein>
<dbReference type="EMBL" id="DSOV01000027">
    <property type="protein sequence ID" value="HEN42079.1"/>
    <property type="molecule type" value="Genomic_DNA"/>
</dbReference>